<accession>A0A8K0SQU1</accession>
<feature type="transmembrane region" description="Helical" evidence="1">
    <location>
        <begin position="7"/>
        <end position="28"/>
    </location>
</feature>
<keyword evidence="1" id="KW-1133">Transmembrane helix</keyword>
<dbReference type="Proteomes" id="UP000813444">
    <property type="component" value="Unassembled WGS sequence"/>
</dbReference>
<dbReference type="EMBL" id="JAGPNK010000006">
    <property type="protein sequence ID" value="KAH7319649.1"/>
    <property type="molecule type" value="Genomic_DNA"/>
</dbReference>
<sequence length="79" mass="8253">MTATGQATGFCFLFCRFCCCCCFCFFFSSRVSLRVHLCVGGGLFVVGLLFGRRNALVRVGQPGAAGGGLAMALALGSGW</sequence>
<evidence type="ECO:0000256" key="1">
    <source>
        <dbReference type="SAM" id="Phobius"/>
    </source>
</evidence>
<evidence type="ECO:0000313" key="3">
    <source>
        <dbReference type="Proteomes" id="UP000813444"/>
    </source>
</evidence>
<keyword evidence="3" id="KW-1185">Reference proteome</keyword>
<reference evidence="2" key="1">
    <citation type="journal article" date="2021" name="Nat. Commun.">
        <title>Genetic determinants of endophytism in the Arabidopsis root mycobiome.</title>
        <authorList>
            <person name="Mesny F."/>
            <person name="Miyauchi S."/>
            <person name="Thiergart T."/>
            <person name="Pickel B."/>
            <person name="Atanasova L."/>
            <person name="Karlsson M."/>
            <person name="Huettel B."/>
            <person name="Barry K.W."/>
            <person name="Haridas S."/>
            <person name="Chen C."/>
            <person name="Bauer D."/>
            <person name="Andreopoulos W."/>
            <person name="Pangilinan J."/>
            <person name="LaButti K."/>
            <person name="Riley R."/>
            <person name="Lipzen A."/>
            <person name="Clum A."/>
            <person name="Drula E."/>
            <person name="Henrissat B."/>
            <person name="Kohler A."/>
            <person name="Grigoriev I.V."/>
            <person name="Martin F.M."/>
            <person name="Hacquard S."/>
        </authorList>
    </citation>
    <scope>NUCLEOTIDE SEQUENCE</scope>
    <source>
        <strain evidence="2">MPI-CAGE-CH-0235</strain>
    </source>
</reference>
<organism evidence="2 3">
    <name type="scientific">Stachybotrys elegans</name>
    <dbReference type="NCBI Taxonomy" id="80388"/>
    <lineage>
        <taxon>Eukaryota</taxon>
        <taxon>Fungi</taxon>
        <taxon>Dikarya</taxon>
        <taxon>Ascomycota</taxon>
        <taxon>Pezizomycotina</taxon>
        <taxon>Sordariomycetes</taxon>
        <taxon>Hypocreomycetidae</taxon>
        <taxon>Hypocreales</taxon>
        <taxon>Stachybotryaceae</taxon>
        <taxon>Stachybotrys</taxon>
    </lineage>
</organism>
<proteinExistence type="predicted"/>
<gene>
    <name evidence="2" type="ORF">B0I35DRAFT_216199</name>
</gene>
<dbReference type="AlphaFoldDB" id="A0A8K0SQU1"/>
<keyword evidence="1" id="KW-0812">Transmembrane</keyword>
<feature type="transmembrane region" description="Helical" evidence="1">
    <location>
        <begin position="34"/>
        <end position="51"/>
    </location>
</feature>
<comment type="caution">
    <text evidence="2">The sequence shown here is derived from an EMBL/GenBank/DDBJ whole genome shotgun (WGS) entry which is preliminary data.</text>
</comment>
<protein>
    <submittedName>
        <fullName evidence="2">Uncharacterized protein</fullName>
    </submittedName>
</protein>
<keyword evidence="1" id="KW-0472">Membrane</keyword>
<name>A0A8K0SQU1_9HYPO</name>
<evidence type="ECO:0000313" key="2">
    <source>
        <dbReference type="EMBL" id="KAH7319649.1"/>
    </source>
</evidence>